<dbReference type="GO" id="GO:0048471">
    <property type="term" value="C:perinuclear region of cytoplasm"/>
    <property type="evidence" value="ECO:0007669"/>
    <property type="project" value="TreeGrafter"/>
</dbReference>
<proteinExistence type="predicted"/>
<feature type="region of interest" description="Disordered" evidence="4">
    <location>
        <begin position="1"/>
        <end position="85"/>
    </location>
</feature>
<dbReference type="AlphaFoldDB" id="A0A0W0F6R5"/>
<dbReference type="GO" id="GO:0005096">
    <property type="term" value="F:GTPase activator activity"/>
    <property type="evidence" value="ECO:0007669"/>
    <property type="project" value="UniProtKB-KW"/>
</dbReference>
<evidence type="ECO:0000256" key="2">
    <source>
        <dbReference type="ARBA" id="ARBA00022614"/>
    </source>
</evidence>
<keyword evidence="2" id="KW-0433">Leucine-rich repeat</keyword>
<feature type="region of interest" description="Disordered" evidence="4">
    <location>
        <begin position="1116"/>
        <end position="1236"/>
    </location>
</feature>
<feature type="compositionally biased region" description="Polar residues" evidence="4">
    <location>
        <begin position="33"/>
        <end position="56"/>
    </location>
</feature>
<feature type="region of interest" description="Disordered" evidence="4">
    <location>
        <begin position="963"/>
        <end position="1077"/>
    </location>
</feature>
<feature type="region of interest" description="Disordered" evidence="4">
    <location>
        <begin position="820"/>
        <end position="846"/>
    </location>
</feature>
<evidence type="ECO:0000313" key="5">
    <source>
        <dbReference type="EMBL" id="KTB31980.1"/>
    </source>
</evidence>
<feature type="compositionally biased region" description="Low complexity" evidence="4">
    <location>
        <begin position="1041"/>
        <end position="1051"/>
    </location>
</feature>
<feature type="compositionally biased region" description="Basic and acidic residues" evidence="4">
    <location>
        <begin position="997"/>
        <end position="1015"/>
    </location>
</feature>
<feature type="region of interest" description="Disordered" evidence="4">
    <location>
        <begin position="855"/>
        <end position="874"/>
    </location>
</feature>
<feature type="compositionally biased region" description="Low complexity" evidence="4">
    <location>
        <begin position="1153"/>
        <end position="1165"/>
    </location>
</feature>
<feature type="compositionally biased region" description="Pro residues" evidence="4">
    <location>
        <begin position="422"/>
        <end position="445"/>
    </location>
</feature>
<sequence length="1236" mass="131111">MSTSSSASSPSSSAVTIPIPGKSILKKPPPPQTSLFSRITRFLPQSQSSGSTFGIRTSTSGTSASTSSGSGNGGNEGNGNTVEDGRPLKRAHFILPQIATVYPISSLNPPSTPTLKEEKRAVEEREAERRRRVVRGNNSSTGSGTPTGDDDWWSMDKVCSFYEECCVGCDEPPDPAIKAAFKNAENTNPRTVDFSGIQLTPASASILADVFTIEWGLRKLTLKPMLHSLLISNSLTFLSVASNRRLKTPAFRLVGAYVAKATSLQFLDLSQNPLDKKSIEYIVAALTQPPNPGLASLRLDDCALKPGALDVLARAVRTSSLRNISLRHNKINATGAIALSVMIRDYPDSIPVTGLASSSTLSPQSPTSSLLLSPTSTITTTTSLPGSSSTTVGSRTGTPSSSLTPSPASSVTSLPLTSTLTPHPPQPLSPQPQPHAGPVLPPPTHPSLQPMQTTYTPYVPRAKRGKPAPPTTASSPSLGNVPIITTSVRGGVTAVTANGVSTGIDKVVSAVKGVGGNSGRTPPGRSNTYNQGPSAALLDKVRALDALPRLGSLRTLDLKGNDLRNGTTYLAQVLKRNRTLKVLNLSENKLDVACLVAIADALKYNTCLETLDLSRNPCCGSGSSSGSGSLTKDRDRLIHNHSTLARAERSPSELEGIQSLRTSLTLTTSLKRLFLSSTNLSTQGAIALAEFLPESRSLLHLDLTGNDDLGVAGVMALNEGLKRNRVMRCLDLEVPPGAEEEILNTCIRNTEEAEKIAQQEQAQGSRSKAALWGMIEESELAKSVRFTGDEAGMIDTDVVLRARGCIRLLNNFIKNPSIPLHSPQATPSGAAPPPLSPQTPISGLFSPTSSTFSPFSLLPLRNQSSPPKEEQQIPLTPEELINKSRGVIKELGMVITSGQDDVGPERLEELLSLNDELTGLTTKAEETAVTGRAPTPTGNPVAPVMGEGRQGRPALTLQGLGIKFNNTRNGSTHDEKATNGGVSSTEDEELPSPTTPKIDKGKQKAEPEPIEHEKVLSPTASFLIAESNSDGEDDEDDGMRGKFPPFVVPGPGEEGYDLEGDDATQSPSSIDRSRSWVEEEGEVFRKGNVLLGPEEMEGEYAGEDLRRELLEAMVERPAPRNLSIDEFGVELPPEESEAPPVLPAEPAKPSPRPYISRSRSSSSSIMNLASPTVEKAAAMPLPASPRLDSSGSYFQGVAKSPLSPNIPSSLPGTPTRETSSPRPYARMRSGSSLDTK</sequence>
<evidence type="ECO:0000256" key="1">
    <source>
        <dbReference type="ARBA" id="ARBA00022468"/>
    </source>
</evidence>
<feature type="region of interest" description="Disordered" evidence="4">
    <location>
        <begin position="103"/>
        <end position="149"/>
    </location>
</feature>
<name>A0A0W0F6R5_MONRR</name>
<dbReference type="EMBL" id="LATX01002272">
    <property type="protein sequence ID" value="KTB31980.1"/>
    <property type="molecule type" value="Genomic_DNA"/>
</dbReference>
<comment type="caution">
    <text evidence="5">The sequence shown here is derived from an EMBL/GenBank/DDBJ whole genome shotgun (WGS) entry which is preliminary data.</text>
</comment>
<dbReference type="GO" id="GO:0031267">
    <property type="term" value="F:small GTPase binding"/>
    <property type="evidence" value="ECO:0007669"/>
    <property type="project" value="TreeGrafter"/>
</dbReference>
<feature type="compositionally biased region" description="Low complexity" evidence="4">
    <location>
        <begin position="1200"/>
        <end position="1211"/>
    </location>
</feature>
<feature type="compositionally biased region" description="Polar residues" evidence="4">
    <location>
        <begin position="136"/>
        <end position="146"/>
    </location>
</feature>
<feature type="compositionally biased region" description="Basic and acidic residues" evidence="4">
    <location>
        <begin position="115"/>
        <end position="129"/>
    </location>
</feature>
<dbReference type="Proteomes" id="UP000054988">
    <property type="component" value="Unassembled WGS sequence"/>
</dbReference>
<evidence type="ECO:0000256" key="3">
    <source>
        <dbReference type="ARBA" id="ARBA00022737"/>
    </source>
</evidence>
<dbReference type="PANTHER" id="PTHR24113">
    <property type="entry name" value="RAN GTPASE-ACTIVATING PROTEIN 1"/>
    <property type="match status" value="1"/>
</dbReference>
<dbReference type="Pfam" id="PF13516">
    <property type="entry name" value="LRR_6"/>
    <property type="match status" value="3"/>
</dbReference>
<dbReference type="GO" id="GO:0006913">
    <property type="term" value="P:nucleocytoplasmic transport"/>
    <property type="evidence" value="ECO:0007669"/>
    <property type="project" value="TreeGrafter"/>
</dbReference>
<dbReference type="InterPro" id="IPR001611">
    <property type="entry name" value="Leu-rich_rpt"/>
</dbReference>
<reference evidence="5 6" key="1">
    <citation type="submission" date="2015-12" db="EMBL/GenBank/DDBJ databases">
        <title>Draft genome sequence of Moniliophthora roreri, the causal agent of frosty pod rot of cacao.</title>
        <authorList>
            <person name="Aime M.C."/>
            <person name="Diaz-Valderrama J.R."/>
            <person name="Kijpornyongpan T."/>
            <person name="Phillips-Mora W."/>
        </authorList>
    </citation>
    <scope>NUCLEOTIDE SEQUENCE [LARGE SCALE GENOMIC DNA]</scope>
    <source>
        <strain evidence="5 6">MCA 2952</strain>
    </source>
</reference>
<evidence type="ECO:0000256" key="4">
    <source>
        <dbReference type="SAM" id="MobiDB-lite"/>
    </source>
</evidence>
<feature type="compositionally biased region" description="Polar residues" evidence="4">
    <location>
        <begin position="446"/>
        <end position="456"/>
    </location>
</feature>
<feature type="region of interest" description="Disordered" evidence="4">
    <location>
        <begin position="355"/>
        <end position="478"/>
    </location>
</feature>
<feature type="compositionally biased region" description="Pro residues" evidence="4">
    <location>
        <begin position="1140"/>
        <end position="1152"/>
    </location>
</feature>
<dbReference type="GO" id="GO:0005634">
    <property type="term" value="C:nucleus"/>
    <property type="evidence" value="ECO:0007669"/>
    <property type="project" value="TreeGrafter"/>
</dbReference>
<feature type="compositionally biased region" description="Low complexity" evidence="4">
    <location>
        <begin position="1"/>
        <end position="19"/>
    </location>
</feature>
<dbReference type="SMART" id="SM00368">
    <property type="entry name" value="LRR_RI"/>
    <property type="match status" value="7"/>
</dbReference>
<organism evidence="5 6">
    <name type="scientific">Moniliophthora roreri</name>
    <name type="common">Frosty pod rot fungus</name>
    <name type="synonym">Monilia roreri</name>
    <dbReference type="NCBI Taxonomy" id="221103"/>
    <lineage>
        <taxon>Eukaryota</taxon>
        <taxon>Fungi</taxon>
        <taxon>Dikarya</taxon>
        <taxon>Basidiomycota</taxon>
        <taxon>Agaricomycotina</taxon>
        <taxon>Agaricomycetes</taxon>
        <taxon>Agaricomycetidae</taxon>
        <taxon>Agaricales</taxon>
        <taxon>Marasmiineae</taxon>
        <taxon>Marasmiaceae</taxon>
        <taxon>Moniliophthora</taxon>
    </lineage>
</organism>
<dbReference type="PANTHER" id="PTHR24113:SF12">
    <property type="entry name" value="RAN GTPASE-ACTIVATING PROTEIN 1"/>
    <property type="match status" value="1"/>
</dbReference>
<dbReference type="GO" id="GO:0005829">
    <property type="term" value="C:cytosol"/>
    <property type="evidence" value="ECO:0007669"/>
    <property type="project" value="TreeGrafter"/>
</dbReference>
<evidence type="ECO:0000313" key="6">
    <source>
        <dbReference type="Proteomes" id="UP000054988"/>
    </source>
</evidence>
<dbReference type="SUPFAM" id="SSF52047">
    <property type="entry name" value="RNI-like"/>
    <property type="match status" value="2"/>
</dbReference>
<feature type="compositionally biased region" description="Low complexity" evidence="4">
    <location>
        <begin position="357"/>
        <end position="421"/>
    </location>
</feature>
<gene>
    <name evidence="5" type="ORF">WG66_15409</name>
</gene>
<protein>
    <recommendedName>
        <fullName evidence="7">RNI-like protein</fullName>
    </recommendedName>
</protein>
<feature type="compositionally biased region" description="Low complexity" evidence="4">
    <location>
        <begin position="57"/>
        <end position="69"/>
    </location>
</feature>
<keyword evidence="3" id="KW-0677">Repeat</keyword>
<accession>A0A0W0F6R5</accession>
<dbReference type="Gene3D" id="3.80.10.10">
    <property type="entry name" value="Ribonuclease Inhibitor"/>
    <property type="match status" value="3"/>
</dbReference>
<dbReference type="InterPro" id="IPR032675">
    <property type="entry name" value="LRR_dom_sf"/>
</dbReference>
<keyword evidence="1" id="KW-0343">GTPase activation</keyword>
<dbReference type="InterPro" id="IPR027038">
    <property type="entry name" value="RanGap"/>
</dbReference>
<evidence type="ECO:0008006" key="7">
    <source>
        <dbReference type="Google" id="ProtNLM"/>
    </source>
</evidence>